<evidence type="ECO:0000313" key="17">
    <source>
        <dbReference type="EMBL" id="KGO97508.1"/>
    </source>
</evidence>
<comment type="cofactor">
    <cofactor evidence="3">
        <name>NH4(+)</name>
        <dbReference type="ChEBI" id="CHEBI:28938"/>
    </cofactor>
</comment>
<keyword evidence="8" id="KW-0963">Cytoplasm</keyword>
<evidence type="ECO:0000256" key="10">
    <source>
        <dbReference type="ARBA" id="ARBA00022741"/>
    </source>
</evidence>
<name>A0A0A0M3G1_9GAMM</name>
<evidence type="ECO:0000256" key="16">
    <source>
        <dbReference type="ARBA" id="ARBA00040883"/>
    </source>
</evidence>
<dbReference type="Gene3D" id="3.30.420.40">
    <property type="match status" value="2"/>
</dbReference>
<evidence type="ECO:0000256" key="5">
    <source>
        <dbReference type="ARBA" id="ARBA00005225"/>
    </source>
</evidence>
<comment type="subcellular location">
    <subcellularLocation>
        <location evidence="4">Cytoplasm</location>
    </subcellularLocation>
</comment>
<dbReference type="UniPathway" id="UPA00241">
    <property type="reaction ID" value="UER00352"/>
</dbReference>
<keyword evidence="11" id="KW-0418">Kinase</keyword>
<dbReference type="eggNOG" id="COG1521">
    <property type="taxonomic scope" value="Bacteria"/>
</dbReference>
<protein>
    <recommendedName>
        <fullName evidence="16">Type III pantothenate kinase</fullName>
        <ecNumber evidence="7">2.7.1.33</ecNumber>
    </recommendedName>
</protein>
<comment type="cofactor">
    <cofactor evidence="2">
        <name>K(+)</name>
        <dbReference type="ChEBI" id="CHEBI:29103"/>
    </cofactor>
</comment>
<keyword evidence="12" id="KW-0067">ATP-binding</keyword>
<dbReference type="GO" id="GO:0004594">
    <property type="term" value="F:pantothenate kinase activity"/>
    <property type="evidence" value="ECO:0007669"/>
    <property type="project" value="UniProtKB-EC"/>
</dbReference>
<dbReference type="GO" id="GO:0005524">
    <property type="term" value="F:ATP binding"/>
    <property type="evidence" value="ECO:0007669"/>
    <property type="project" value="UniProtKB-KW"/>
</dbReference>
<evidence type="ECO:0000256" key="14">
    <source>
        <dbReference type="ARBA" id="ARBA00022993"/>
    </source>
</evidence>
<evidence type="ECO:0000256" key="9">
    <source>
        <dbReference type="ARBA" id="ARBA00022679"/>
    </source>
</evidence>
<comment type="similarity">
    <text evidence="15">Belongs to the type III pantothenate kinase family.</text>
</comment>
<dbReference type="GO" id="GO:0005737">
    <property type="term" value="C:cytoplasm"/>
    <property type="evidence" value="ECO:0007669"/>
    <property type="project" value="UniProtKB-SubCell"/>
</dbReference>
<evidence type="ECO:0000256" key="11">
    <source>
        <dbReference type="ARBA" id="ARBA00022777"/>
    </source>
</evidence>
<evidence type="ECO:0000256" key="3">
    <source>
        <dbReference type="ARBA" id="ARBA00001972"/>
    </source>
</evidence>
<proteinExistence type="inferred from homology"/>
<dbReference type="InterPro" id="IPR043129">
    <property type="entry name" value="ATPase_NBD"/>
</dbReference>
<dbReference type="SUPFAM" id="SSF53067">
    <property type="entry name" value="Actin-like ATPase domain"/>
    <property type="match status" value="1"/>
</dbReference>
<evidence type="ECO:0000256" key="4">
    <source>
        <dbReference type="ARBA" id="ARBA00004496"/>
    </source>
</evidence>
<comment type="caution">
    <text evidence="17">The sequence shown here is derived from an EMBL/GenBank/DDBJ whole genome shotgun (WGS) entry which is preliminary data.</text>
</comment>
<accession>A0A0A0M3G1</accession>
<dbReference type="PANTHER" id="PTHR34265:SF1">
    <property type="entry name" value="TYPE III PANTOTHENATE KINASE"/>
    <property type="match status" value="1"/>
</dbReference>
<dbReference type="PANTHER" id="PTHR34265">
    <property type="entry name" value="TYPE III PANTOTHENATE KINASE"/>
    <property type="match status" value="1"/>
</dbReference>
<comment type="catalytic activity">
    <reaction evidence="1">
        <text>(R)-pantothenate + ATP = (R)-4'-phosphopantothenate + ADP + H(+)</text>
        <dbReference type="Rhea" id="RHEA:16373"/>
        <dbReference type="ChEBI" id="CHEBI:10986"/>
        <dbReference type="ChEBI" id="CHEBI:15378"/>
        <dbReference type="ChEBI" id="CHEBI:29032"/>
        <dbReference type="ChEBI" id="CHEBI:30616"/>
        <dbReference type="ChEBI" id="CHEBI:456216"/>
        <dbReference type="EC" id="2.7.1.33"/>
    </reaction>
</comment>
<dbReference type="Pfam" id="PF03309">
    <property type="entry name" value="Pan_kinase"/>
    <property type="match status" value="1"/>
</dbReference>
<evidence type="ECO:0000256" key="8">
    <source>
        <dbReference type="ARBA" id="ARBA00022490"/>
    </source>
</evidence>
<organism evidence="17 18">
    <name type="scientific">Lysobacter defluvii IMMIB APB-9 = DSM 18482</name>
    <dbReference type="NCBI Taxonomy" id="1385515"/>
    <lineage>
        <taxon>Bacteria</taxon>
        <taxon>Pseudomonadati</taxon>
        <taxon>Pseudomonadota</taxon>
        <taxon>Gammaproteobacteria</taxon>
        <taxon>Lysobacterales</taxon>
        <taxon>Lysobacteraceae</taxon>
        <taxon>Novilysobacter</taxon>
    </lineage>
</organism>
<evidence type="ECO:0000256" key="1">
    <source>
        <dbReference type="ARBA" id="ARBA00001206"/>
    </source>
</evidence>
<keyword evidence="18" id="KW-1185">Reference proteome</keyword>
<evidence type="ECO:0000256" key="2">
    <source>
        <dbReference type="ARBA" id="ARBA00001958"/>
    </source>
</evidence>
<dbReference type="EMBL" id="AVBH01000363">
    <property type="protein sequence ID" value="KGO97508.1"/>
    <property type="molecule type" value="Genomic_DNA"/>
</dbReference>
<dbReference type="STRING" id="1385515.GCA_000423325_01326"/>
<dbReference type="Proteomes" id="UP000030003">
    <property type="component" value="Unassembled WGS sequence"/>
</dbReference>
<comment type="subunit">
    <text evidence="6">Homodimer.</text>
</comment>
<dbReference type="AlphaFoldDB" id="A0A0A0M3G1"/>
<keyword evidence="13" id="KW-0630">Potassium</keyword>
<feature type="non-terminal residue" evidence="17">
    <location>
        <position position="1"/>
    </location>
</feature>
<dbReference type="OrthoDB" id="9781305at2"/>
<comment type="pathway">
    <text evidence="5">Cofactor biosynthesis; coenzyme A biosynthesis; CoA from (R)-pantothenate: step 1/5.</text>
</comment>
<keyword evidence="10" id="KW-0547">Nucleotide-binding</keyword>
<evidence type="ECO:0000256" key="7">
    <source>
        <dbReference type="ARBA" id="ARBA00012102"/>
    </source>
</evidence>
<reference evidence="17 18" key="1">
    <citation type="submission" date="2013-08" db="EMBL/GenBank/DDBJ databases">
        <title>Genomic analysis of Lysobacter defluvii.</title>
        <authorList>
            <person name="Wang Q."/>
            <person name="Wang G."/>
        </authorList>
    </citation>
    <scope>NUCLEOTIDE SEQUENCE [LARGE SCALE GENOMIC DNA]</scope>
    <source>
        <strain evidence="17 18">IMMIB APB-9</strain>
    </source>
</reference>
<evidence type="ECO:0000313" key="18">
    <source>
        <dbReference type="Proteomes" id="UP000030003"/>
    </source>
</evidence>
<dbReference type="EC" id="2.7.1.33" evidence="7"/>
<evidence type="ECO:0000256" key="15">
    <source>
        <dbReference type="ARBA" id="ARBA00038036"/>
    </source>
</evidence>
<dbReference type="NCBIfam" id="TIGR00671">
    <property type="entry name" value="baf"/>
    <property type="match status" value="1"/>
</dbReference>
<evidence type="ECO:0000256" key="6">
    <source>
        <dbReference type="ARBA" id="ARBA00011738"/>
    </source>
</evidence>
<dbReference type="RefSeq" id="WP_036139861.1">
    <property type="nucleotide sequence ID" value="NZ_AVBH01000363.1"/>
</dbReference>
<sequence length="163" mass="16284">ARLGRLQVGYPEPARLGVDRFLALLAASADGGGAALVCGVGTALTLDLVDAGGRHHGGLIAPSPTLMREALHARAAHLPAEGGVATAFATDTADALASGCEGAAVALVLQRMERACDLLGDVPRLLLHGGGAAALAAELPGASMRPMLVLEGLSEWARAQAAP</sequence>
<keyword evidence="14" id="KW-0173">Coenzyme A biosynthesis</keyword>
<keyword evidence="9" id="KW-0808">Transferase</keyword>
<dbReference type="GO" id="GO:0015937">
    <property type="term" value="P:coenzyme A biosynthetic process"/>
    <property type="evidence" value="ECO:0007669"/>
    <property type="project" value="UniProtKB-UniPathway"/>
</dbReference>
<evidence type="ECO:0000256" key="13">
    <source>
        <dbReference type="ARBA" id="ARBA00022958"/>
    </source>
</evidence>
<evidence type="ECO:0000256" key="12">
    <source>
        <dbReference type="ARBA" id="ARBA00022840"/>
    </source>
</evidence>
<dbReference type="InterPro" id="IPR004619">
    <property type="entry name" value="Type_III_PanK"/>
</dbReference>
<gene>
    <name evidence="17" type="ORF">N791_10805</name>
</gene>